<dbReference type="GO" id="GO:0008964">
    <property type="term" value="F:phosphoenolpyruvate carboxylase activity"/>
    <property type="evidence" value="ECO:0007669"/>
    <property type="project" value="UniProtKB-UniRule"/>
</dbReference>
<comment type="subunit">
    <text evidence="10">Homotetramer.</text>
</comment>
<dbReference type="InterPro" id="IPR018129">
    <property type="entry name" value="PEP_COase_Lys_AS"/>
</dbReference>
<dbReference type="GO" id="GO:0006099">
    <property type="term" value="P:tricarboxylic acid cycle"/>
    <property type="evidence" value="ECO:0007669"/>
    <property type="project" value="InterPro"/>
</dbReference>
<dbReference type="PROSITE" id="PS00393">
    <property type="entry name" value="PEPCASE_2"/>
    <property type="match status" value="1"/>
</dbReference>
<reference evidence="13 14" key="1">
    <citation type="journal article" date="2015" name="Genome Announc.">
        <title>Complete Genome Sequence of the Type Strain Corynebacterium mustelae DSM 45274, Isolated from Various Tissues of a Male Ferret with Lethal Sepsis.</title>
        <authorList>
            <person name="Ruckert C."/>
            <person name="Eimer J."/>
            <person name="Winkler A."/>
            <person name="Tauch A."/>
        </authorList>
    </citation>
    <scope>NUCLEOTIDE SEQUENCE [LARGE SCALE GENOMIC DNA]</scope>
    <source>
        <strain evidence="13 14">DSM 45274</strain>
    </source>
</reference>
<accession>A0A0G3H2G2</accession>
<evidence type="ECO:0000313" key="14">
    <source>
        <dbReference type="Proteomes" id="UP000035199"/>
    </source>
</evidence>
<reference evidence="14" key="2">
    <citation type="submission" date="2015-05" db="EMBL/GenBank/DDBJ databases">
        <title>Complete genome sequence of Corynebacterium mustelae DSM 45274, isolated from various tissues of a male ferret with lethal sepsis.</title>
        <authorList>
            <person name="Ruckert C."/>
            <person name="Albersmeier A."/>
            <person name="Winkler A."/>
            <person name="Tauch A."/>
        </authorList>
    </citation>
    <scope>NUCLEOTIDE SEQUENCE [LARGE SCALE GENOMIC DNA]</scope>
    <source>
        <strain evidence="14">DSM 45274</strain>
    </source>
</reference>
<dbReference type="GO" id="GO:0015977">
    <property type="term" value="P:carbon fixation"/>
    <property type="evidence" value="ECO:0007669"/>
    <property type="project" value="UniProtKB-UniRule"/>
</dbReference>
<name>A0A0G3H2G2_9CORY</name>
<evidence type="ECO:0000256" key="4">
    <source>
        <dbReference type="ARBA" id="ARBA00012305"/>
    </source>
</evidence>
<dbReference type="Gene3D" id="1.20.1440.90">
    <property type="entry name" value="Phosphoenolpyruvate/pyruvate domain"/>
    <property type="match status" value="1"/>
</dbReference>
<evidence type="ECO:0000256" key="1">
    <source>
        <dbReference type="ARBA" id="ARBA00001946"/>
    </source>
</evidence>
<comment type="cofactor">
    <cofactor evidence="1 10">
        <name>Mg(2+)</name>
        <dbReference type="ChEBI" id="CHEBI:18420"/>
    </cofactor>
</comment>
<dbReference type="PANTHER" id="PTHR30523:SF6">
    <property type="entry name" value="PHOSPHOENOLPYRUVATE CARBOXYLASE"/>
    <property type="match status" value="1"/>
</dbReference>
<evidence type="ECO:0000256" key="6">
    <source>
        <dbReference type="ARBA" id="ARBA00022842"/>
    </source>
</evidence>
<gene>
    <name evidence="10 13" type="primary">ppc</name>
    <name evidence="13" type="ORF">CMUST_08420</name>
</gene>
<evidence type="ECO:0000256" key="2">
    <source>
        <dbReference type="ARBA" id="ARBA00003670"/>
    </source>
</evidence>
<keyword evidence="14" id="KW-1185">Reference proteome</keyword>
<dbReference type="InterPro" id="IPR015813">
    <property type="entry name" value="Pyrv/PenolPyrv_kinase-like_dom"/>
</dbReference>
<comment type="similarity">
    <text evidence="3 10">Belongs to the PEPCase type 1 family.</text>
</comment>
<dbReference type="STRING" id="571915.CMUST_08420"/>
<dbReference type="GO" id="GO:0000287">
    <property type="term" value="F:magnesium ion binding"/>
    <property type="evidence" value="ECO:0007669"/>
    <property type="project" value="UniProtKB-UniRule"/>
</dbReference>
<dbReference type="NCBIfam" id="NF000584">
    <property type="entry name" value="PRK00009.1"/>
    <property type="match status" value="1"/>
</dbReference>
<dbReference type="PANTHER" id="PTHR30523">
    <property type="entry name" value="PHOSPHOENOLPYRUVATE CARBOXYLASE"/>
    <property type="match status" value="1"/>
</dbReference>
<dbReference type="EC" id="4.1.1.31" evidence="4 10"/>
<dbReference type="OrthoDB" id="9768133at2"/>
<keyword evidence="7 10" id="KW-0456">Lyase</keyword>
<organism evidence="13 14">
    <name type="scientific">Corynebacterium mustelae</name>
    <dbReference type="NCBI Taxonomy" id="571915"/>
    <lineage>
        <taxon>Bacteria</taxon>
        <taxon>Bacillati</taxon>
        <taxon>Actinomycetota</taxon>
        <taxon>Actinomycetes</taxon>
        <taxon>Mycobacteriales</taxon>
        <taxon>Corynebacteriaceae</taxon>
        <taxon>Corynebacterium</taxon>
    </lineage>
</organism>
<dbReference type="AlphaFoldDB" id="A0A0G3H2G2"/>
<dbReference type="GO" id="GO:0006107">
    <property type="term" value="P:oxaloacetate metabolic process"/>
    <property type="evidence" value="ECO:0007669"/>
    <property type="project" value="UniProtKB-UniRule"/>
</dbReference>
<evidence type="ECO:0000256" key="3">
    <source>
        <dbReference type="ARBA" id="ARBA00008346"/>
    </source>
</evidence>
<evidence type="ECO:0000256" key="7">
    <source>
        <dbReference type="ARBA" id="ARBA00023239"/>
    </source>
</evidence>
<dbReference type="HAMAP" id="MF_00595">
    <property type="entry name" value="PEPcase_type1"/>
    <property type="match status" value="1"/>
</dbReference>
<dbReference type="PATRIC" id="fig|571915.4.peg.1787"/>
<dbReference type="GO" id="GO:0005829">
    <property type="term" value="C:cytosol"/>
    <property type="evidence" value="ECO:0007669"/>
    <property type="project" value="TreeGrafter"/>
</dbReference>
<evidence type="ECO:0000256" key="8">
    <source>
        <dbReference type="ARBA" id="ARBA00023300"/>
    </source>
</evidence>
<keyword evidence="13" id="KW-0670">Pyruvate</keyword>
<dbReference type="InterPro" id="IPR021135">
    <property type="entry name" value="PEP_COase"/>
</dbReference>
<evidence type="ECO:0000256" key="5">
    <source>
        <dbReference type="ARBA" id="ARBA00022419"/>
    </source>
</evidence>
<evidence type="ECO:0000256" key="11">
    <source>
        <dbReference type="PROSITE-ProRule" id="PRU10111"/>
    </source>
</evidence>
<dbReference type="PROSITE" id="PS00781">
    <property type="entry name" value="PEPCASE_1"/>
    <property type="match status" value="1"/>
</dbReference>
<protein>
    <recommendedName>
        <fullName evidence="5 10">Phosphoenolpyruvate carboxylase</fullName>
        <shortName evidence="10">PEPC</shortName>
        <shortName evidence="10">PEPCase</shortName>
        <ecNumber evidence="4 10">4.1.1.31</ecNumber>
    </recommendedName>
</protein>
<dbReference type="Pfam" id="PF00311">
    <property type="entry name" value="PEPcase"/>
    <property type="match status" value="1"/>
</dbReference>
<comment type="function">
    <text evidence="2 10">Forms oxaloacetate, a four-carbon dicarboxylic acid source for the tricarboxylic acid cycle.</text>
</comment>
<dbReference type="RefSeq" id="WP_047262120.1">
    <property type="nucleotide sequence ID" value="NZ_CP011542.1"/>
</dbReference>
<feature type="active site" evidence="10 12">
    <location>
        <position position="579"/>
    </location>
</feature>
<dbReference type="InterPro" id="IPR033129">
    <property type="entry name" value="PEPCASE_His_AS"/>
</dbReference>
<evidence type="ECO:0000256" key="9">
    <source>
        <dbReference type="ARBA" id="ARBA00048995"/>
    </source>
</evidence>
<evidence type="ECO:0000256" key="12">
    <source>
        <dbReference type="PROSITE-ProRule" id="PRU10112"/>
    </source>
</evidence>
<dbReference type="Proteomes" id="UP000035199">
    <property type="component" value="Chromosome"/>
</dbReference>
<dbReference type="SUPFAM" id="SSF51621">
    <property type="entry name" value="Phosphoenolpyruvate/pyruvate domain"/>
    <property type="match status" value="1"/>
</dbReference>
<dbReference type="InterPro" id="IPR022805">
    <property type="entry name" value="PEP_COase_bac/pln-type"/>
</dbReference>
<dbReference type="EMBL" id="CP011542">
    <property type="protein sequence ID" value="AKK06008.1"/>
    <property type="molecule type" value="Genomic_DNA"/>
</dbReference>
<proteinExistence type="inferred from homology"/>
<dbReference type="PRINTS" id="PR00150">
    <property type="entry name" value="PEPCARBXLASE"/>
</dbReference>
<sequence>MIDQLKDDIRYLGSLLGNVIADQEGDEVFQRVETARQLAFEVAKGNCSIDVLVEQFHTRSAEELLPIARAFNHFALLANLAEDLHDTTAYLADREAGIPAPDSSLDATWRKLESSEVEPTTVATLLKNAQVAPVLTAHPTETRRRTVFDVQEHITQLLKQRHQILAAPKNALTDSRIEEISRQIRRWMTLLWQTALIRVARPRIEDEIEVGLRYYKLSLLKAIPEINRSVNKALNEQFGLDDELNAIIKPGSWIGGDHDGNPYVTASTLRYATTRAAETALKYYVSELHQLEHELSLSDRLSTVTDELLSLAELGFNDIPSRVDEPYRRAVHGIRGRVMSTLAELIGGAAVEGTWFTAHKPYTDPQEILDDLQIIDDSLRSSNDDLIADDRLARIRIAIATFGFHLYGMDLRQNSESYEDFITEIFAHAHVHPDYRSLTEDEKVALLVAELKSPRPLISRDTLPFSEATQRELGLLAEAKRAVEFFGPEMVPHSIISMAQSVSDVLEAMLLLAEFGLIQPDGDNPGGTVDVIPLFETIEDLRSGAGIVEKLWQIPLYRNYLRQRGDRQEIMLGYSDSNKDGGYFAANWALYDAELDLVSLSKRYDIALRLFHGRGGTVGRGGGPSYEALLAQPQGAVQGAVRITEQGEIISAKYGSIDSARRNLEALVSATLEASLLKVEDFAETETEAYAVMRELSRLSREKYSALVHDDPGFIEYFTSSTPLAEIGALNIGSRPTARKQTTAISDLRAIPWVLSWSQSRVMLPGWYGMGSALYNWIHSDGDSETKLRQLQEYYRTWPFFNSVLSNMAQVMSKVELTLAELYSHLVPDKVAAQRIFGAITEEFALTQEMFFAITGANNLLADNPQLARSVRRRYPYLLPLNVIQLELLRRYRDGSENENVGYCIRLTMNGLATALRNSG</sequence>
<dbReference type="KEGG" id="cmv:CMUST_08420"/>
<evidence type="ECO:0000313" key="13">
    <source>
        <dbReference type="EMBL" id="AKK06008.1"/>
    </source>
</evidence>
<keyword evidence="6 10" id="KW-0460">Magnesium</keyword>
<evidence type="ECO:0000256" key="10">
    <source>
        <dbReference type="HAMAP-Rule" id="MF_00595"/>
    </source>
</evidence>
<keyword evidence="8 10" id="KW-0120">Carbon dioxide fixation</keyword>
<comment type="catalytic activity">
    <reaction evidence="9 10">
        <text>oxaloacetate + phosphate = phosphoenolpyruvate + hydrogencarbonate</text>
        <dbReference type="Rhea" id="RHEA:28370"/>
        <dbReference type="ChEBI" id="CHEBI:16452"/>
        <dbReference type="ChEBI" id="CHEBI:17544"/>
        <dbReference type="ChEBI" id="CHEBI:43474"/>
        <dbReference type="ChEBI" id="CHEBI:58702"/>
        <dbReference type="EC" id="4.1.1.31"/>
    </reaction>
</comment>
<feature type="active site" evidence="10 11">
    <location>
        <position position="138"/>
    </location>
</feature>